<organism evidence="2 3">
    <name type="scientific">Rhizophlyctis rosea</name>
    <dbReference type="NCBI Taxonomy" id="64517"/>
    <lineage>
        <taxon>Eukaryota</taxon>
        <taxon>Fungi</taxon>
        <taxon>Fungi incertae sedis</taxon>
        <taxon>Chytridiomycota</taxon>
        <taxon>Chytridiomycota incertae sedis</taxon>
        <taxon>Chytridiomycetes</taxon>
        <taxon>Rhizophlyctidales</taxon>
        <taxon>Rhizophlyctidaceae</taxon>
        <taxon>Rhizophlyctis</taxon>
    </lineage>
</organism>
<keyword evidence="3" id="KW-1185">Reference proteome</keyword>
<dbReference type="Proteomes" id="UP001212841">
    <property type="component" value="Unassembled WGS sequence"/>
</dbReference>
<feature type="region of interest" description="Disordered" evidence="1">
    <location>
        <begin position="550"/>
        <end position="589"/>
    </location>
</feature>
<accession>A0AAD5SBI9</accession>
<evidence type="ECO:0000313" key="2">
    <source>
        <dbReference type="EMBL" id="KAJ3050315.1"/>
    </source>
</evidence>
<evidence type="ECO:0000256" key="1">
    <source>
        <dbReference type="SAM" id="MobiDB-lite"/>
    </source>
</evidence>
<feature type="compositionally biased region" description="Low complexity" evidence="1">
    <location>
        <begin position="327"/>
        <end position="341"/>
    </location>
</feature>
<proteinExistence type="predicted"/>
<feature type="compositionally biased region" description="Acidic residues" evidence="1">
    <location>
        <begin position="248"/>
        <end position="262"/>
    </location>
</feature>
<dbReference type="EMBL" id="JADGJD010000528">
    <property type="protein sequence ID" value="KAJ3050315.1"/>
    <property type="molecule type" value="Genomic_DNA"/>
</dbReference>
<name>A0AAD5SBI9_9FUNG</name>
<feature type="region of interest" description="Disordered" evidence="1">
    <location>
        <begin position="245"/>
        <end position="424"/>
    </location>
</feature>
<dbReference type="AlphaFoldDB" id="A0AAD5SBI9"/>
<feature type="compositionally biased region" description="Basic and acidic residues" evidence="1">
    <location>
        <begin position="265"/>
        <end position="287"/>
    </location>
</feature>
<feature type="compositionally biased region" description="Acidic residues" evidence="1">
    <location>
        <begin position="310"/>
        <end position="326"/>
    </location>
</feature>
<sequence length="589" mass="62270">MAQPNTLFVNEQAIPANLENYLDDVKVKLNMMWEYDIYLDKLYYLLLLCETDEESYNYSDSVKRALSWLRGRHIDAEHQITSKEPRTYRLSQKLFVHILPFKTCCEQISDSLKDYLSAGAISARDNRDTSTVNCSSYMLLDGTRFTKEMRRCLLTQHKEIKRQTSSNTVPPNGATNQSNSSTSANPTTAPLTSGASSAAQDDQSLNTNGEGGRTEGEGVDRGRVKAKKPSVPPLAKIYKYIKDRDADAGSDEEEESDADATTEDTAAKKAPKDRDADAGSNEEEKSGTDATDEDTAGKKASKEKEPDAGSNEEEKSDTDATDEDVAVDSGKFKTTGKTKAIAAKKERQEKAAGAGKAAGRKRVFAGSGTKLDGCGGVGGLPVDNGGPSNLPTDYGPSKSPTTPPSSKKRKDMSDDESSDDDPHFTKISRMLDYSAVDVDAMLVGGGKRRSFSMMGGGGGVGLKNPFDNLARPTSSSQGAGTLTATAPVGFGTGMGLTLAGSLAGFGNGVLGSLAGPSTVGFGSGRPTPFPAWVPPGIPPTVGGMIVRPTFGGGPGGTAPTFVRPPSGGGFARPQYVQGISRYRPPPPPP</sequence>
<reference evidence="2" key="1">
    <citation type="submission" date="2020-05" db="EMBL/GenBank/DDBJ databases">
        <title>Phylogenomic resolution of chytrid fungi.</title>
        <authorList>
            <person name="Stajich J.E."/>
            <person name="Amses K."/>
            <person name="Simmons R."/>
            <person name="Seto K."/>
            <person name="Myers J."/>
            <person name="Bonds A."/>
            <person name="Quandt C.A."/>
            <person name="Barry K."/>
            <person name="Liu P."/>
            <person name="Grigoriev I."/>
            <person name="Longcore J.E."/>
            <person name="James T.Y."/>
        </authorList>
    </citation>
    <scope>NUCLEOTIDE SEQUENCE</scope>
    <source>
        <strain evidence="2">JEL0318</strain>
    </source>
</reference>
<gene>
    <name evidence="2" type="ORF">HK097_008712</name>
</gene>
<comment type="caution">
    <text evidence="2">The sequence shown here is derived from an EMBL/GenBank/DDBJ whole genome shotgun (WGS) entry which is preliminary data.</text>
</comment>
<feature type="region of interest" description="Disordered" evidence="1">
    <location>
        <begin position="157"/>
        <end position="230"/>
    </location>
</feature>
<evidence type="ECO:0000313" key="3">
    <source>
        <dbReference type="Proteomes" id="UP001212841"/>
    </source>
</evidence>
<feature type="compositionally biased region" description="Basic and acidic residues" evidence="1">
    <location>
        <begin position="212"/>
        <end position="223"/>
    </location>
</feature>
<feature type="non-terminal residue" evidence="2">
    <location>
        <position position="1"/>
    </location>
</feature>
<feature type="compositionally biased region" description="Basic and acidic residues" evidence="1">
    <location>
        <begin position="295"/>
        <end position="307"/>
    </location>
</feature>
<feature type="compositionally biased region" description="Low complexity" evidence="1">
    <location>
        <begin position="174"/>
        <end position="204"/>
    </location>
</feature>
<protein>
    <submittedName>
        <fullName evidence="2">Uncharacterized protein</fullName>
    </submittedName>
</protein>